<evidence type="ECO:0000259" key="13">
    <source>
        <dbReference type="PROSITE" id="PS51384"/>
    </source>
</evidence>
<organism evidence="14 15">
    <name type="scientific">Stackebrandtia endophytica</name>
    <dbReference type="NCBI Taxonomy" id="1496996"/>
    <lineage>
        <taxon>Bacteria</taxon>
        <taxon>Bacillati</taxon>
        <taxon>Actinomycetota</taxon>
        <taxon>Actinomycetes</taxon>
        <taxon>Glycomycetales</taxon>
        <taxon>Glycomycetaceae</taxon>
        <taxon>Stackebrandtia</taxon>
    </lineage>
</organism>
<dbReference type="PANTHER" id="PTHR47354">
    <property type="entry name" value="NADH OXIDOREDUCTASE HCR"/>
    <property type="match status" value="1"/>
</dbReference>
<comment type="caution">
    <text evidence="14">The sequence shown here is derived from an EMBL/GenBank/DDBJ whole genome shotgun (WGS) entry which is preliminary data.</text>
</comment>
<dbReference type="Gene3D" id="3.40.50.80">
    <property type="entry name" value="Nucleotide-binding domain of ferredoxin-NADP reductase (FNR) module"/>
    <property type="match status" value="1"/>
</dbReference>
<accession>A0A543AYX7</accession>
<evidence type="ECO:0000256" key="6">
    <source>
        <dbReference type="ARBA" id="ARBA00022857"/>
    </source>
</evidence>
<evidence type="ECO:0000259" key="12">
    <source>
        <dbReference type="PROSITE" id="PS01033"/>
    </source>
</evidence>
<keyword evidence="11" id="KW-0561">Oxygen transport</keyword>
<feature type="domain" description="FAD-binding FR-type" evidence="13">
    <location>
        <begin position="139"/>
        <end position="239"/>
    </location>
</feature>
<keyword evidence="7" id="KW-0411">Iron-sulfur</keyword>
<evidence type="ECO:0000256" key="3">
    <source>
        <dbReference type="ARBA" id="ARBA00006401"/>
    </source>
</evidence>
<dbReference type="InterPro" id="IPR017927">
    <property type="entry name" value="FAD-bd_FR_type"/>
</dbReference>
<evidence type="ECO:0000256" key="2">
    <source>
        <dbReference type="ARBA" id="ARBA00001974"/>
    </source>
</evidence>
<dbReference type="InterPro" id="IPR000971">
    <property type="entry name" value="Globin"/>
</dbReference>
<dbReference type="OrthoDB" id="3213438at2"/>
<dbReference type="Proteomes" id="UP000317043">
    <property type="component" value="Unassembled WGS sequence"/>
</dbReference>
<keyword evidence="5" id="KW-0001">2Fe-2S</keyword>
<dbReference type="InterPro" id="IPR050415">
    <property type="entry name" value="MRET"/>
</dbReference>
<feature type="domain" description="Globin" evidence="12">
    <location>
        <begin position="1"/>
        <end position="132"/>
    </location>
</feature>
<dbReference type="GO" id="GO:0005344">
    <property type="term" value="F:oxygen carrier activity"/>
    <property type="evidence" value="ECO:0007669"/>
    <property type="project" value="UniProtKB-KW"/>
</dbReference>
<dbReference type="PROSITE" id="PS51384">
    <property type="entry name" value="FAD_FR"/>
    <property type="match status" value="1"/>
</dbReference>
<evidence type="ECO:0000256" key="1">
    <source>
        <dbReference type="ARBA" id="ARBA00001970"/>
    </source>
</evidence>
<keyword evidence="11" id="KW-0408">Iron</keyword>
<dbReference type="InterPro" id="IPR009050">
    <property type="entry name" value="Globin-like_sf"/>
</dbReference>
<dbReference type="CDD" id="cd06187">
    <property type="entry name" value="O2ase_reductase_like"/>
    <property type="match status" value="1"/>
</dbReference>
<dbReference type="Gene3D" id="1.10.490.10">
    <property type="entry name" value="Globins"/>
    <property type="match status" value="1"/>
</dbReference>
<dbReference type="InterPro" id="IPR039261">
    <property type="entry name" value="FNR_nucleotide-bd"/>
</dbReference>
<dbReference type="SUPFAM" id="SSF63380">
    <property type="entry name" value="Riboflavin synthase domain-like"/>
    <property type="match status" value="1"/>
</dbReference>
<keyword evidence="8" id="KW-0520">NAD</keyword>
<comment type="cofactor">
    <cofactor evidence="1">
        <name>heme b</name>
        <dbReference type="ChEBI" id="CHEBI:60344"/>
    </cofactor>
</comment>
<dbReference type="InterPro" id="IPR008333">
    <property type="entry name" value="Cbr1-like_FAD-bd_dom"/>
</dbReference>
<name>A0A543AYX7_9ACTN</name>
<dbReference type="InterPro" id="IPR001433">
    <property type="entry name" value="OxRdtase_FAD/NAD-bd"/>
</dbReference>
<dbReference type="GO" id="GO:0019825">
    <property type="term" value="F:oxygen binding"/>
    <property type="evidence" value="ECO:0007669"/>
    <property type="project" value="InterPro"/>
</dbReference>
<comment type="catalytic activity">
    <reaction evidence="9">
        <text>2 nitric oxide + NADH + 2 O2 = 2 nitrate + NAD(+) + H(+)</text>
        <dbReference type="Rhea" id="RHEA:19469"/>
        <dbReference type="ChEBI" id="CHEBI:15378"/>
        <dbReference type="ChEBI" id="CHEBI:15379"/>
        <dbReference type="ChEBI" id="CHEBI:16480"/>
        <dbReference type="ChEBI" id="CHEBI:17632"/>
        <dbReference type="ChEBI" id="CHEBI:57540"/>
        <dbReference type="ChEBI" id="CHEBI:57945"/>
        <dbReference type="EC" id="1.14.12.17"/>
    </reaction>
</comment>
<evidence type="ECO:0000256" key="8">
    <source>
        <dbReference type="ARBA" id="ARBA00023027"/>
    </source>
</evidence>
<dbReference type="InterPro" id="IPR001709">
    <property type="entry name" value="Flavoprot_Pyr_Nucl_cyt_Rdtase"/>
</dbReference>
<dbReference type="AlphaFoldDB" id="A0A543AYX7"/>
<dbReference type="PRINTS" id="PR00371">
    <property type="entry name" value="FPNCR"/>
</dbReference>
<dbReference type="InterPro" id="IPR012292">
    <property type="entry name" value="Globin/Proto"/>
</dbReference>
<evidence type="ECO:0000256" key="4">
    <source>
        <dbReference type="ARBA" id="ARBA00012229"/>
    </source>
</evidence>
<dbReference type="Pfam" id="PF00175">
    <property type="entry name" value="NAD_binding_1"/>
    <property type="match status" value="1"/>
</dbReference>
<evidence type="ECO:0000256" key="10">
    <source>
        <dbReference type="ARBA" id="ARBA00049433"/>
    </source>
</evidence>
<evidence type="ECO:0000256" key="9">
    <source>
        <dbReference type="ARBA" id="ARBA00048649"/>
    </source>
</evidence>
<keyword evidence="6" id="KW-0521">NADP</keyword>
<protein>
    <recommendedName>
        <fullName evidence="4">nitric oxide dioxygenase</fullName>
        <ecNumber evidence="4">1.14.12.17</ecNumber>
    </recommendedName>
</protein>
<dbReference type="Pfam" id="PF00042">
    <property type="entry name" value="Globin"/>
    <property type="match status" value="1"/>
</dbReference>
<keyword evidence="11" id="KW-0813">Transport</keyword>
<proteinExistence type="inferred from homology"/>
<dbReference type="SUPFAM" id="SSF46458">
    <property type="entry name" value="Globin-like"/>
    <property type="match status" value="1"/>
</dbReference>
<comment type="similarity">
    <text evidence="3">In the C-terminal section; belongs to the flavoprotein pyridine nucleotide cytochrome reductase family.</text>
</comment>
<dbReference type="Gene3D" id="2.40.30.10">
    <property type="entry name" value="Translation factors"/>
    <property type="match status" value="1"/>
</dbReference>
<reference evidence="14 15" key="1">
    <citation type="submission" date="2019-06" db="EMBL/GenBank/DDBJ databases">
        <title>Sequencing the genomes of 1000 actinobacteria strains.</title>
        <authorList>
            <person name="Klenk H.-P."/>
        </authorList>
    </citation>
    <scope>NUCLEOTIDE SEQUENCE [LARGE SCALE GENOMIC DNA]</scope>
    <source>
        <strain evidence="14 15">DSM 45928</strain>
    </source>
</reference>
<dbReference type="Pfam" id="PF00970">
    <property type="entry name" value="FAD_binding_6"/>
    <property type="match status" value="1"/>
</dbReference>
<dbReference type="GO" id="GO:0008941">
    <property type="term" value="F:nitric oxide dioxygenase NAD(P)H activity"/>
    <property type="evidence" value="ECO:0007669"/>
    <property type="project" value="UniProtKB-EC"/>
</dbReference>
<dbReference type="InParanoid" id="A0A543AYX7"/>
<dbReference type="PROSITE" id="PS01033">
    <property type="entry name" value="GLOBIN"/>
    <property type="match status" value="1"/>
</dbReference>
<gene>
    <name evidence="14" type="ORF">FB566_3343</name>
</gene>
<evidence type="ECO:0000313" key="15">
    <source>
        <dbReference type="Proteomes" id="UP000317043"/>
    </source>
</evidence>
<evidence type="ECO:0000313" key="14">
    <source>
        <dbReference type="EMBL" id="TQL77776.1"/>
    </source>
</evidence>
<dbReference type="EMBL" id="VFOW01000001">
    <property type="protein sequence ID" value="TQL77776.1"/>
    <property type="molecule type" value="Genomic_DNA"/>
</dbReference>
<comment type="catalytic activity">
    <reaction evidence="10">
        <text>2 nitric oxide + NADPH + 2 O2 = 2 nitrate + NADP(+) + H(+)</text>
        <dbReference type="Rhea" id="RHEA:19465"/>
        <dbReference type="ChEBI" id="CHEBI:15378"/>
        <dbReference type="ChEBI" id="CHEBI:15379"/>
        <dbReference type="ChEBI" id="CHEBI:16480"/>
        <dbReference type="ChEBI" id="CHEBI:17632"/>
        <dbReference type="ChEBI" id="CHEBI:57783"/>
        <dbReference type="ChEBI" id="CHEBI:58349"/>
        <dbReference type="EC" id="1.14.12.17"/>
    </reaction>
</comment>
<dbReference type="EC" id="1.14.12.17" evidence="4"/>
<evidence type="ECO:0000256" key="7">
    <source>
        <dbReference type="ARBA" id="ARBA00023014"/>
    </source>
</evidence>
<dbReference type="PANTHER" id="PTHR47354:SF5">
    <property type="entry name" value="PROTEIN RFBI"/>
    <property type="match status" value="1"/>
</dbReference>
<evidence type="ECO:0000256" key="11">
    <source>
        <dbReference type="RuleBase" id="RU000356"/>
    </source>
</evidence>
<dbReference type="SUPFAM" id="SSF52343">
    <property type="entry name" value="Ferredoxin reductase-like, C-terminal NADP-linked domain"/>
    <property type="match status" value="1"/>
</dbReference>
<dbReference type="InterPro" id="IPR017938">
    <property type="entry name" value="Riboflavin_synthase-like_b-brl"/>
</dbReference>
<dbReference type="CDD" id="cd19753">
    <property type="entry name" value="Mb-like_oxidoreductase"/>
    <property type="match status" value="1"/>
</dbReference>
<dbReference type="GO" id="GO:0020037">
    <property type="term" value="F:heme binding"/>
    <property type="evidence" value="ECO:0007669"/>
    <property type="project" value="InterPro"/>
</dbReference>
<keyword evidence="15" id="KW-1185">Reference proteome</keyword>
<keyword evidence="11" id="KW-0479">Metal-binding</keyword>
<comment type="similarity">
    <text evidence="11">Belongs to the globin family.</text>
</comment>
<comment type="cofactor">
    <cofactor evidence="2">
        <name>FAD</name>
        <dbReference type="ChEBI" id="CHEBI:57692"/>
    </cofactor>
</comment>
<sequence>MVDADRLKASWGLVAAHGEQVPLFFYSRLFLAHPQVRELFPIAMAAQRDKLVQALGSVVSNVDNLDAVVPYLRQLGRDHRKFGALRDHYPAVGDALLATLAHFSGPSWSPEVAADWEQAYGLVAQVMADAADEAANVLPAWWDGTVVSHRRIGLETAIMTVAPHTRLDFVPGQSITVSSPWRPRVWRYYSPANAPRADDTIDLHVRIVDGGTVSTALVDLTQVGDVLRLGPPMGDGLILRESHRPIVMLAGGTGLAPLKALIEQLADKPRRTQLFWGATDVNGLYDLEEMRRLADTHDWLGVLPCVDNGPAGPGVHIGNPVDVALNFGHTLGFDIYACGPTGMISATRSTLVDAGVDPQSIYFDHWDEEKP</sequence>
<dbReference type="RefSeq" id="WP_142041175.1">
    <property type="nucleotide sequence ID" value="NZ_JBHTGS010000001.1"/>
</dbReference>
<dbReference type="PRINTS" id="PR00410">
    <property type="entry name" value="PHEHYDRXLASE"/>
</dbReference>
<evidence type="ECO:0000256" key="5">
    <source>
        <dbReference type="ARBA" id="ARBA00022714"/>
    </source>
</evidence>
<dbReference type="GO" id="GO:0051537">
    <property type="term" value="F:2 iron, 2 sulfur cluster binding"/>
    <property type="evidence" value="ECO:0007669"/>
    <property type="project" value="UniProtKB-KW"/>
</dbReference>
<keyword evidence="11" id="KW-0349">Heme</keyword>